<feature type="transmembrane region" description="Helical" evidence="1">
    <location>
        <begin position="122"/>
        <end position="142"/>
    </location>
</feature>
<feature type="domain" description="EamA" evidence="2">
    <location>
        <begin position="150"/>
        <end position="284"/>
    </location>
</feature>
<dbReference type="Pfam" id="PF00892">
    <property type="entry name" value="EamA"/>
    <property type="match status" value="2"/>
</dbReference>
<evidence type="ECO:0000259" key="2">
    <source>
        <dbReference type="Pfam" id="PF00892"/>
    </source>
</evidence>
<dbReference type="Proteomes" id="UP000784128">
    <property type="component" value="Unassembled WGS sequence"/>
</dbReference>
<dbReference type="PANTHER" id="PTHR22911">
    <property type="entry name" value="ACYL-MALONYL CONDENSING ENZYME-RELATED"/>
    <property type="match status" value="1"/>
</dbReference>
<feature type="transmembrane region" description="Helical" evidence="1">
    <location>
        <begin position="212"/>
        <end position="234"/>
    </location>
</feature>
<feature type="domain" description="EamA" evidence="2">
    <location>
        <begin position="10"/>
        <end position="137"/>
    </location>
</feature>
<feature type="transmembrane region" description="Helical" evidence="1">
    <location>
        <begin position="93"/>
        <end position="115"/>
    </location>
</feature>
<feature type="transmembrane region" description="Helical" evidence="1">
    <location>
        <begin position="241"/>
        <end position="261"/>
    </location>
</feature>
<protein>
    <submittedName>
        <fullName evidence="3">DMT family transporter</fullName>
    </submittedName>
</protein>
<evidence type="ECO:0000256" key="1">
    <source>
        <dbReference type="SAM" id="Phobius"/>
    </source>
</evidence>
<keyword evidence="4" id="KW-1185">Reference proteome</keyword>
<accession>A0ABS5U8H5</accession>
<feature type="transmembrane region" description="Helical" evidence="1">
    <location>
        <begin position="180"/>
        <end position="200"/>
    </location>
</feature>
<proteinExistence type="predicted"/>
<gene>
    <name evidence="3" type="ORF">KJB30_09255</name>
</gene>
<dbReference type="SUPFAM" id="SSF103481">
    <property type="entry name" value="Multidrug resistance efflux transporter EmrE"/>
    <property type="match status" value="2"/>
</dbReference>
<feature type="transmembrane region" description="Helical" evidence="1">
    <location>
        <begin position="148"/>
        <end position="168"/>
    </location>
</feature>
<keyword evidence="1" id="KW-0472">Membrane</keyword>
<dbReference type="InterPro" id="IPR000620">
    <property type="entry name" value="EamA_dom"/>
</dbReference>
<organism evidence="3 4">
    <name type="scientific">Pelotalea chapellei</name>
    <dbReference type="NCBI Taxonomy" id="44671"/>
    <lineage>
        <taxon>Bacteria</taxon>
        <taxon>Pseudomonadati</taxon>
        <taxon>Thermodesulfobacteriota</taxon>
        <taxon>Desulfuromonadia</taxon>
        <taxon>Geobacterales</taxon>
        <taxon>Geobacteraceae</taxon>
        <taxon>Pelotalea</taxon>
    </lineage>
</organism>
<feature type="transmembrane region" description="Helical" evidence="1">
    <location>
        <begin position="34"/>
        <end position="54"/>
    </location>
</feature>
<evidence type="ECO:0000313" key="3">
    <source>
        <dbReference type="EMBL" id="MBT1071970.1"/>
    </source>
</evidence>
<feature type="transmembrane region" description="Helical" evidence="1">
    <location>
        <begin position="9"/>
        <end position="28"/>
    </location>
</feature>
<name>A0ABS5U8H5_9BACT</name>
<dbReference type="RefSeq" id="WP_214298352.1">
    <property type="nucleotide sequence ID" value="NZ_JAHDYS010000007.1"/>
</dbReference>
<dbReference type="EMBL" id="JAHDYS010000007">
    <property type="protein sequence ID" value="MBT1071970.1"/>
    <property type="molecule type" value="Genomic_DNA"/>
</dbReference>
<dbReference type="InterPro" id="IPR037185">
    <property type="entry name" value="EmrE-like"/>
</dbReference>
<reference evidence="3 4" key="1">
    <citation type="submission" date="2021-05" db="EMBL/GenBank/DDBJ databases">
        <title>The draft genome of Geobacter chapellei DSM 13688.</title>
        <authorList>
            <person name="Xu Z."/>
            <person name="Masuda Y."/>
            <person name="Itoh H."/>
            <person name="Senoo K."/>
        </authorList>
    </citation>
    <scope>NUCLEOTIDE SEQUENCE [LARGE SCALE GENOMIC DNA]</scope>
    <source>
        <strain evidence="3 4">DSM 13688</strain>
    </source>
</reference>
<keyword evidence="1" id="KW-1133">Transmembrane helix</keyword>
<sequence length="295" mass="31613">MPKPAVNPLVAVFVGVIAVSFSALFVRLCTAPALIIATYRLLFTFLALAPFTLMQPRILLALDRRQILLSAASGLFLALHLVTWFTSLRYTSVASSTVLVTTQPVFVVIGSLLFFKEHISRRAIFGGCLALLGSVIIGASDFKAGGTALYGDLLALLAAVLVSGYLLIGRQLRKDIPLQGYTFVTYGVSSLTLTLAALVSKTPFTGYPARDWLLFIALALVCTVMGHTVFNWVLKYVSASVVSVSILGEPLGAILWAGIFLGEPPELRQIIGGSIIFCGLYLFTQVTAKAPQPAQ</sequence>
<comment type="caution">
    <text evidence="3">The sequence shown here is derived from an EMBL/GenBank/DDBJ whole genome shotgun (WGS) entry which is preliminary data.</text>
</comment>
<feature type="transmembrane region" description="Helical" evidence="1">
    <location>
        <begin position="267"/>
        <end position="284"/>
    </location>
</feature>
<evidence type="ECO:0000313" key="4">
    <source>
        <dbReference type="Proteomes" id="UP000784128"/>
    </source>
</evidence>
<feature type="transmembrane region" description="Helical" evidence="1">
    <location>
        <begin position="66"/>
        <end position="87"/>
    </location>
</feature>
<dbReference type="PANTHER" id="PTHR22911:SF76">
    <property type="entry name" value="EAMA DOMAIN-CONTAINING PROTEIN"/>
    <property type="match status" value="1"/>
</dbReference>
<keyword evidence="1" id="KW-0812">Transmembrane</keyword>